<keyword evidence="2" id="KW-1185">Reference proteome</keyword>
<proteinExistence type="predicted"/>
<dbReference type="AlphaFoldDB" id="A0A1A9Z802"/>
<name>A0A1A9Z802_GLOPL</name>
<reference evidence="2" key="1">
    <citation type="submission" date="2014-03" db="EMBL/GenBank/DDBJ databases">
        <authorList>
            <person name="Aksoy S."/>
            <person name="Warren W."/>
            <person name="Wilson R.K."/>
        </authorList>
    </citation>
    <scope>NUCLEOTIDE SEQUENCE [LARGE SCALE GENOMIC DNA]</scope>
    <source>
        <strain evidence="2">IAEA</strain>
    </source>
</reference>
<sequence>MQRSIYTISKAGLNDLGYMTATSSKRTLSTTNDHALQTMIRNRNLAEIHANKQTRRRQKRIDAQTLLNNRQSFRLKPPSPCNSTIKKFEHKNFIRENIANVAGISSQIKYRNGNRDNVGGGVLKKSPKDAKDDINSFINTKIGKRDVHLSWPQEVTSRGKRPSPNALSLYEFYKNTWSNCHIPGETSIRFVHSKINFKDGYYFSQ</sequence>
<accession>A0A1A9Z802</accession>
<protein>
    <submittedName>
        <fullName evidence="1">Uncharacterized protein</fullName>
    </submittedName>
</protein>
<evidence type="ECO:0000313" key="2">
    <source>
        <dbReference type="Proteomes" id="UP000092445"/>
    </source>
</evidence>
<dbReference type="VEuPathDB" id="VectorBase:GPAI006554"/>
<organism evidence="1 2">
    <name type="scientific">Glossina pallidipes</name>
    <name type="common">Tsetse fly</name>
    <dbReference type="NCBI Taxonomy" id="7398"/>
    <lineage>
        <taxon>Eukaryota</taxon>
        <taxon>Metazoa</taxon>
        <taxon>Ecdysozoa</taxon>
        <taxon>Arthropoda</taxon>
        <taxon>Hexapoda</taxon>
        <taxon>Insecta</taxon>
        <taxon>Pterygota</taxon>
        <taxon>Neoptera</taxon>
        <taxon>Endopterygota</taxon>
        <taxon>Diptera</taxon>
        <taxon>Brachycera</taxon>
        <taxon>Muscomorpha</taxon>
        <taxon>Hippoboscoidea</taxon>
        <taxon>Glossinidae</taxon>
        <taxon>Glossina</taxon>
    </lineage>
</organism>
<dbReference type="EnsemblMetazoa" id="GPAI006554-RA">
    <property type="protein sequence ID" value="GPAI006554-PA"/>
    <property type="gene ID" value="GPAI006554"/>
</dbReference>
<evidence type="ECO:0000313" key="1">
    <source>
        <dbReference type="EnsemblMetazoa" id="GPAI006554-PA"/>
    </source>
</evidence>
<reference evidence="1" key="2">
    <citation type="submission" date="2020-05" db="UniProtKB">
        <authorList>
            <consortium name="EnsemblMetazoa"/>
        </authorList>
    </citation>
    <scope>IDENTIFICATION</scope>
    <source>
        <strain evidence="1">IAEA</strain>
    </source>
</reference>
<dbReference type="Proteomes" id="UP000092445">
    <property type="component" value="Unassembled WGS sequence"/>
</dbReference>